<dbReference type="InterPro" id="IPR020904">
    <property type="entry name" value="Sc_DH/Rdtase_CS"/>
</dbReference>
<reference evidence="5 6" key="1">
    <citation type="submission" date="2018-08" db="EMBL/GenBank/DDBJ databases">
        <title>Draft genome sequences of two Aspergillus turcosus clinical strains isolated from bronchoalveolar lavage fluid: one azole-susceptible and the other azole-resistant.</title>
        <authorList>
            <person name="Parent-Michaud M."/>
            <person name="Dufresne P.J."/>
            <person name="Fournier E."/>
            <person name="Martineau C."/>
            <person name="Moreira S."/>
            <person name="Perkins V."/>
            <person name="De Repentigny L."/>
            <person name="Dufresne S.F."/>
        </authorList>
    </citation>
    <scope>NUCLEOTIDE SEQUENCE [LARGE SCALE GENOMIC DNA]</scope>
    <source>
        <strain evidence="5">HMR AF 1038</strain>
    </source>
</reference>
<dbReference type="PRINTS" id="PR00080">
    <property type="entry name" value="SDRFAMILY"/>
</dbReference>
<evidence type="ECO:0000313" key="6">
    <source>
        <dbReference type="Proteomes" id="UP000215289"/>
    </source>
</evidence>
<dbReference type="InterPro" id="IPR002347">
    <property type="entry name" value="SDR_fam"/>
</dbReference>
<sequence>MSVKGRVAIVTGSGGGLGREYALLLASQGAKVVVNDYGGTLEGQAGSATRAQAVADEIIQKGGIAIADGHDISVKADTIKLVERTMAEFGRVDILINNAGISGKPSSHADLDGAAFMRVMEIGVLGSQYMTSAVWNIMEKQKYGRIVNVSSDAIIGFGAGGDCAYAASKGATFAVTRDLGRFSSSRGIKINAILPSGTSRMGDLSDASKMITRTYFEASKCAPMVVALCSEECPVSGECFTTGAGRAARITLATFPGHVQESTAQGFLNNWSAVFGETKDVYFPTDTLDHVRYGVKHASGLDVPDIGDFGIVPAGN</sequence>
<evidence type="ECO:0000256" key="2">
    <source>
        <dbReference type="ARBA" id="ARBA00022857"/>
    </source>
</evidence>
<dbReference type="GO" id="GO:0044550">
    <property type="term" value="P:secondary metabolite biosynthetic process"/>
    <property type="evidence" value="ECO:0007669"/>
    <property type="project" value="UniProtKB-ARBA"/>
</dbReference>
<proteinExistence type="inferred from homology"/>
<comment type="caution">
    <text evidence="5">The sequence shown here is derived from an EMBL/GenBank/DDBJ whole genome shotgun (WGS) entry which is preliminary data.</text>
</comment>
<comment type="similarity">
    <text evidence="1 4">Belongs to the short-chain dehydrogenases/reductases (SDR) family.</text>
</comment>
<dbReference type="AlphaFoldDB" id="A0A421CYP9"/>
<keyword evidence="2" id="KW-0521">NADP</keyword>
<dbReference type="OrthoDB" id="47007at2759"/>
<dbReference type="InterPro" id="IPR051687">
    <property type="entry name" value="Peroxisomal_Beta-Oxidation"/>
</dbReference>
<dbReference type="Gene3D" id="3.40.50.720">
    <property type="entry name" value="NAD(P)-binding Rossmann-like Domain"/>
    <property type="match status" value="1"/>
</dbReference>
<dbReference type="PANTHER" id="PTHR45024:SF2">
    <property type="entry name" value="SCP2 DOMAIN-CONTAINING PROTEIN"/>
    <property type="match status" value="1"/>
</dbReference>
<dbReference type="Proteomes" id="UP000215289">
    <property type="component" value="Unassembled WGS sequence"/>
</dbReference>
<dbReference type="SUPFAM" id="SSF51735">
    <property type="entry name" value="NAD(P)-binding Rossmann-fold domains"/>
    <property type="match status" value="1"/>
</dbReference>
<keyword evidence="6" id="KW-1185">Reference proteome</keyword>
<accession>A0A421CYP9</accession>
<dbReference type="PROSITE" id="PS00061">
    <property type="entry name" value="ADH_SHORT"/>
    <property type="match status" value="1"/>
</dbReference>
<evidence type="ECO:0000313" key="5">
    <source>
        <dbReference type="EMBL" id="RLL94975.1"/>
    </source>
</evidence>
<organism evidence="5 6">
    <name type="scientific">Aspergillus turcosus</name>
    <dbReference type="NCBI Taxonomy" id="1245748"/>
    <lineage>
        <taxon>Eukaryota</taxon>
        <taxon>Fungi</taxon>
        <taxon>Dikarya</taxon>
        <taxon>Ascomycota</taxon>
        <taxon>Pezizomycotina</taxon>
        <taxon>Eurotiomycetes</taxon>
        <taxon>Eurotiomycetidae</taxon>
        <taxon>Eurotiales</taxon>
        <taxon>Aspergillaceae</taxon>
        <taxon>Aspergillus</taxon>
        <taxon>Aspergillus subgen. Fumigati</taxon>
    </lineage>
</organism>
<gene>
    <name evidence="5" type="ORF">CFD26_104006</name>
</gene>
<dbReference type="STRING" id="1245748.A0A421CYP9"/>
<dbReference type="PRINTS" id="PR00081">
    <property type="entry name" value="GDHRDH"/>
</dbReference>
<dbReference type="PANTHER" id="PTHR45024">
    <property type="entry name" value="DEHYDROGENASES, SHORT CHAIN"/>
    <property type="match status" value="1"/>
</dbReference>
<name>A0A421CYP9_9EURO</name>
<evidence type="ECO:0000256" key="3">
    <source>
        <dbReference type="ARBA" id="ARBA00023002"/>
    </source>
</evidence>
<dbReference type="EMBL" id="NIDN02000175">
    <property type="protein sequence ID" value="RLL94975.1"/>
    <property type="molecule type" value="Genomic_DNA"/>
</dbReference>
<dbReference type="Pfam" id="PF00106">
    <property type="entry name" value="adh_short"/>
    <property type="match status" value="1"/>
</dbReference>
<evidence type="ECO:0000256" key="1">
    <source>
        <dbReference type="ARBA" id="ARBA00006484"/>
    </source>
</evidence>
<dbReference type="InterPro" id="IPR036291">
    <property type="entry name" value="NAD(P)-bd_dom_sf"/>
</dbReference>
<protein>
    <submittedName>
        <fullName evidence="5">Uncharacterized protein</fullName>
    </submittedName>
</protein>
<dbReference type="GO" id="GO:0016491">
    <property type="term" value="F:oxidoreductase activity"/>
    <property type="evidence" value="ECO:0007669"/>
    <property type="project" value="UniProtKB-KW"/>
</dbReference>
<keyword evidence="3" id="KW-0560">Oxidoreductase</keyword>
<evidence type="ECO:0000256" key="4">
    <source>
        <dbReference type="RuleBase" id="RU000363"/>
    </source>
</evidence>